<dbReference type="InterPro" id="IPR008250">
    <property type="entry name" value="ATPase_P-typ_transduc_dom_A_sf"/>
</dbReference>
<dbReference type="InterPro" id="IPR001757">
    <property type="entry name" value="P_typ_ATPase"/>
</dbReference>
<keyword evidence="7 10" id="KW-0472">Membrane</keyword>
<dbReference type="EMBL" id="VIGB01000003">
    <property type="protein sequence ID" value="TQF05601.1"/>
    <property type="molecule type" value="Genomic_DNA"/>
</dbReference>
<feature type="transmembrane region" description="Helical" evidence="10">
    <location>
        <begin position="816"/>
        <end position="834"/>
    </location>
</feature>
<dbReference type="InterPro" id="IPR023299">
    <property type="entry name" value="ATPase_P-typ_cyto_dom_N"/>
</dbReference>
<dbReference type="SMART" id="SM00831">
    <property type="entry name" value="Cation_ATPase_N"/>
    <property type="match status" value="1"/>
</dbReference>
<dbReference type="SUPFAM" id="SSF56784">
    <property type="entry name" value="HAD-like"/>
    <property type="match status" value="1"/>
</dbReference>
<dbReference type="PRINTS" id="PR00119">
    <property type="entry name" value="CATATPASE"/>
</dbReference>
<dbReference type="GO" id="GO:0005524">
    <property type="term" value="F:ATP binding"/>
    <property type="evidence" value="ECO:0007669"/>
    <property type="project" value="UniProtKB-KW"/>
</dbReference>
<dbReference type="PANTHER" id="PTHR42861">
    <property type="entry name" value="CALCIUM-TRANSPORTING ATPASE"/>
    <property type="match status" value="1"/>
</dbReference>
<feature type="region of interest" description="Disordered" evidence="9">
    <location>
        <begin position="1"/>
        <end position="24"/>
    </location>
</feature>
<dbReference type="InterPro" id="IPR023214">
    <property type="entry name" value="HAD_sf"/>
</dbReference>
<dbReference type="InterPro" id="IPR004014">
    <property type="entry name" value="ATPase_P-typ_cation-transptr_N"/>
</dbReference>
<keyword evidence="2 10" id="KW-0812">Transmembrane</keyword>
<sequence length="882" mass="90414">MAERAAHQLRPARSRPDDGVPAALGPARLSRLQALRALDSTPRGLPEQEAEDRLARYGENTVLPEPGPGRLRRIRTALADPFTALLTGLAAVCAVIGSWGSTAILGALVAAACALRLTDEHRAATALTALRALVPTTATVLRRAGEAEPLARELPVEQLVPGDVVRLTAGDAVPADLRLLRAEGLTLDQSALTGESEPVHRAAVDLPPPAAASSPFEEPHLCFAGSTVITGSATALVLATGTGTRFGAAHRPGRVRRPGRSAVERGVRRAARAMILFMAAAVPATVAADTLLHGWSASLLPFAVAAAVGLTPELLPLVISAVLARGSAGLRRDGLVVRQLPVIGELGALDVLCLDKTGTLTSGETAVLGGLDLAGEPDQEPLRWAALAAEAALLAGDPGLAAPLDEALLVTADQAGLLDDPGPAAGGTPVVLPFDPVRRYAGAVLSVRDGGHRRLLVVKGAPEAVLDRCPGLPEEQRAAALALVERQAAAGRRLLAVALAEQPKLGTAVDFSGLRLLGFVALRDEPLAGAAAALAELSGTGVALTVLTGDHPSTALRLCEQLGLAVDRVVAGSELAGLTEAEVAAAAARGALFARCDPEQKAAVVRALRRAGHTVGFLGDGVNDVPALRAADIGFATPGAVGAARAWADVLLGGTDLARLGRALSAGREGVARVAAYLRIALSCNLGNAISMLAGGVLLPFLPMLPAQVLLQNVCFDAAQLSFAVSGRATGPGSRPVRLRWGALAVFAVGFGLLNSVADVALFVVMRRVTGGFAGPDAEGMFHTAWFSENLLTQALALPALYGLTGARLRPPRPVWCAAAALAVLGVLLPELPFGAHLGFAALPVGAVGPLALVVLGYGVLLLAARRLWRLLAIWDGRRQAG</sequence>
<dbReference type="GO" id="GO:0016887">
    <property type="term" value="F:ATP hydrolysis activity"/>
    <property type="evidence" value="ECO:0007669"/>
    <property type="project" value="InterPro"/>
</dbReference>
<proteinExistence type="predicted"/>
<keyword evidence="6 10" id="KW-1133">Transmembrane helix</keyword>
<feature type="domain" description="Cation-transporting P-type ATPase N-terminal" evidence="11">
    <location>
        <begin position="25"/>
        <end position="98"/>
    </location>
</feature>
<evidence type="ECO:0000256" key="5">
    <source>
        <dbReference type="ARBA" id="ARBA00022967"/>
    </source>
</evidence>
<keyword evidence="13" id="KW-1185">Reference proteome</keyword>
<dbReference type="Pfam" id="PF00702">
    <property type="entry name" value="Hydrolase"/>
    <property type="match status" value="1"/>
</dbReference>
<dbReference type="Proteomes" id="UP000319103">
    <property type="component" value="Unassembled WGS sequence"/>
</dbReference>
<evidence type="ECO:0000256" key="3">
    <source>
        <dbReference type="ARBA" id="ARBA00022741"/>
    </source>
</evidence>
<dbReference type="Gene3D" id="3.40.1110.10">
    <property type="entry name" value="Calcium-transporting ATPase, cytoplasmic domain N"/>
    <property type="match status" value="1"/>
</dbReference>
<dbReference type="SFLD" id="SFLDG00002">
    <property type="entry name" value="C1.7:_P-type_atpase_like"/>
    <property type="match status" value="1"/>
</dbReference>
<keyword evidence="3" id="KW-0547">Nucleotide-binding</keyword>
<feature type="transmembrane region" description="Helical" evidence="10">
    <location>
        <begin position="300"/>
        <end position="324"/>
    </location>
</feature>
<evidence type="ECO:0000256" key="9">
    <source>
        <dbReference type="SAM" id="MobiDB-lite"/>
    </source>
</evidence>
<dbReference type="PRINTS" id="PR00120">
    <property type="entry name" value="HATPASE"/>
</dbReference>
<keyword evidence="4" id="KW-0067">ATP-binding</keyword>
<dbReference type="Gene3D" id="1.20.1110.10">
    <property type="entry name" value="Calcium-transporting ATPase, transmembrane domain"/>
    <property type="match status" value="1"/>
</dbReference>
<dbReference type="PROSITE" id="PS00154">
    <property type="entry name" value="ATPASE_E1_E2"/>
    <property type="match status" value="1"/>
</dbReference>
<evidence type="ECO:0000256" key="7">
    <source>
        <dbReference type="ARBA" id="ARBA00023136"/>
    </source>
</evidence>
<dbReference type="Pfam" id="PF00690">
    <property type="entry name" value="Cation_ATPase_N"/>
    <property type="match status" value="1"/>
</dbReference>
<comment type="caution">
    <text evidence="12">The sequence shown here is derived from an EMBL/GenBank/DDBJ whole genome shotgun (WGS) entry which is preliminary data.</text>
</comment>
<dbReference type="AlphaFoldDB" id="A0A540W9A3"/>
<dbReference type="SUPFAM" id="SSF81653">
    <property type="entry name" value="Calcium ATPase, transduction domain A"/>
    <property type="match status" value="1"/>
</dbReference>
<dbReference type="InterPro" id="IPR023298">
    <property type="entry name" value="ATPase_P-typ_TM_dom_sf"/>
</dbReference>
<evidence type="ECO:0000256" key="8">
    <source>
        <dbReference type="ARBA" id="ARBA00049360"/>
    </source>
</evidence>
<feature type="transmembrane region" description="Helical" evidence="10">
    <location>
        <begin position="741"/>
        <end position="765"/>
    </location>
</feature>
<dbReference type="Gene3D" id="3.40.50.1000">
    <property type="entry name" value="HAD superfamily/HAD-like"/>
    <property type="match status" value="1"/>
</dbReference>
<feature type="transmembrane region" description="Helical" evidence="10">
    <location>
        <begin position="840"/>
        <end position="865"/>
    </location>
</feature>
<dbReference type="GO" id="GO:0005886">
    <property type="term" value="C:plasma membrane"/>
    <property type="evidence" value="ECO:0007669"/>
    <property type="project" value="UniProtKB-SubCell"/>
</dbReference>
<dbReference type="InterPro" id="IPR006068">
    <property type="entry name" value="ATPase_P-typ_cation-transptr_C"/>
</dbReference>
<dbReference type="InterPro" id="IPR018303">
    <property type="entry name" value="ATPase_P-typ_P_site"/>
</dbReference>
<feature type="transmembrane region" description="Helical" evidence="10">
    <location>
        <begin position="82"/>
        <end position="115"/>
    </location>
</feature>
<protein>
    <submittedName>
        <fullName evidence="12">HAD-IC family P-type ATPase</fullName>
    </submittedName>
</protein>
<name>A0A540W9A3_9ACTN</name>
<accession>A0A540W9A3</accession>
<evidence type="ECO:0000256" key="1">
    <source>
        <dbReference type="ARBA" id="ARBA00004651"/>
    </source>
</evidence>
<evidence type="ECO:0000256" key="4">
    <source>
        <dbReference type="ARBA" id="ARBA00022840"/>
    </source>
</evidence>
<dbReference type="NCBIfam" id="TIGR01494">
    <property type="entry name" value="ATPase_P-type"/>
    <property type="match status" value="1"/>
</dbReference>
<gene>
    <name evidence="12" type="ORF">E6W39_29430</name>
</gene>
<dbReference type="RefSeq" id="WP_141636075.1">
    <property type="nucleotide sequence ID" value="NZ_VIGB01000003.1"/>
</dbReference>
<dbReference type="InterPro" id="IPR044492">
    <property type="entry name" value="P_typ_ATPase_HD_dom"/>
</dbReference>
<comment type="subcellular location">
    <subcellularLocation>
        <location evidence="1">Cell membrane</location>
        <topology evidence="1">Multi-pass membrane protein</topology>
    </subcellularLocation>
</comment>
<dbReference type="Pfam" id="PF00689">
    <property type="entry name" value="Cation_ATPase_C"/>
    <property type="match status" value="1"/>
</dbReference>
<evidence type="ECO:0000313" key="12">
    <source>
        <dbReference type="EMBL" id="TQF05601.1"/>
    </source>
</evidence>
<dbReference type="SFLD" id="SFLDF00027">
    <property type="entry name" value="p-type_atpase"/>
    <property type="match status" value="1"/>
</dbReference>
<dbReference type="SUPFAM" id="SSF81660">
    <property type="entry name" value="Metal cation-transporting ATPase, ATP-binding domain N"/>
    <property type="match status" value="1"/>
</dbReference>
<evidence type="ECO:0000256" key="6">
    <source>
        <dbReference type="ARBA" id="ARBA00022989"/>
    </source>
</evidence>
<dbReference type="Pfam" id="PF00122">
    <property type="entry name" value="E1-E2_ATPase"/>
    <property type="match status" value="1"/>
</dbReference>
<comment type="catalytic activity">
    <reaction evidence="8">
        <text>ATP + H2O = ADP + phosphate + H(+)</text>
        <dbReference type="Rhea" id="RHEA:13065"/>
        <dbReference type="ChEBI" id="CHEBI:15377"/>
        <dbReference type="ChEBI" id="CHEBI:15378"/>
        <dbReference type="ChEBI" id="CHEBI:30616"/>
        <dbReference type="ChEBI" id="CHEBI:43474"/>
        <dbReference type="ChEBI" id="CHEBI:456216"/>
    </reaction>
</comment>
<feature type="transmembrane region" description="Helical" evidence="10">
    <location>
        <begin position="270"/>
        <end position="288"/>
    </location>
</feature>
<evidence type="ECO:0000256" key="10">
    <source>
        <dbReference type="SAM" id="Phobius"/>
    </source>
</evidence>
<keyword evidence="5" id="KW-1278">Translocase</keyword>
<organism evidence="12 13">
    <name type="scientific">Kitasatospora acidiphila</name>
    <dbReference type="NCBI Taxonomy" id="2567942"/>
    <lineage>
        <taxon>Bacteria</taxon>
        <taxon>Bacillati</taxon>
        <taxon>Actinomycetota</taxon>
        <taxon>Actinomycetes</taxon>
        <taxon>Kitasatosporales</taxon>
        <taxon>Streptomycetaceae</taxon>
        <taxon>Kitasatospora</taxon>
    </lineage>
</organism>
<evidence type="ECO:0000313" key="13">
    <source>
        <dbReference type="Proteomes" id="UP000319103"/>
    </source>
</evidence>
<dbReference type="OrthoDB" id="9814270at2"/>
<dbReference type="SUPFAM" id="SSF81665">
    <property type="entry name" value="Calcium ATPase, transmembrane domain M"/>
    <property type="match status" value="1"/>
</dbReference>
<evidence type="ECO:0000259" key="11">
    <source>
        <dbReference type="SMART" id="SM00831"/>
    </source>
</evidence>
<dbReference type="SFLD" id="SFLDS00003">
    <property type="entry name" value="Haloacid_Dehalogenase"/>
    <property type="match status" value="1"/>
</dbReference>
<reference evidence="12 13" key="1">
    <citation type="submission" date="2019-06" db="EMBL/GenBank/DDBJ databases">
        <title>Description of Kitasatospora acidophila sp. nov. isolated from pine grove soil, and reclassification of Streptomyces novaecaesareae to Kitasatospora novaeceasareae comb. nov.</title>
        <authorList>
            <person name="Kim M.J."/>
        </authorList>
    </citation>
    <scope>NUCLEOTIDE SEQUENCE [LARGE SCALE GENOMIC DNA]</scope>
    <source>
        <strain evidence="12 13">MMS16-CNU292</strain>
    </source>
</reference>
<dbReference type="InterPro" id="IPR059000">
    <property type="entry name" value="ATPase_P-type_domA"/>
</dbReference>
<dbReference type="Gene3D" id="2.70.150.10">
    <property type="entry name" value="Calcium-transporting ATPase, cytoplasmic transduction domain A"/>
    <property type="match status" value="1"/>
</dbReference>
<evidence type="ECO:0000256" key="2">
    <source>
        <dbReference type="ARBA" id="ARBA00022692"/>
    </source>
</evidence>
<dbReference type="InterPro" id="IPR036412">
    <property type="entry name" value="HAD-like_sf"/>
</dbReference>